<dbReference type="InParanoid" id="A0A1S3IHU7"/>
<feature type="region of interest" description="Disordered" evidence="8">
    <location>
        <begin position="1"/>
        <end position="47"/>
    </location>
</feature>
<dbReference type="PANTHER" id="PTHR23292">
    <property type="entry name" value="LIPOPOLYSACCHARIDE-INDUCED TUMOR NECROSIS FACTOR-ALPHA FACTOR"/>
    <property type="match status" value="1"/>
</dbReference>
<evidence type="ECO:0000256" key="3">
    <source>
        <dbReference type="ARBA" id="ARBA00004630"/>
    </source>
</evidence>
<dbReference type="RefSeq" id="XP_013397792.1">
    <property type="nucleotide sequence ID" value="XM_013542338.2"/>
</dbReference>
<keyword evidence="6" id="KW-0862">Zinc</keyword>
<dbReference type="GO" id="GO:0005765">
    <property type="term" value="C:lysosomal membrane"/>
    <property type="evidence" value="ECO:0007669"/>
    <property type="project" value="UniProtKB-SubCell"/>
</dbReference>
<evidence type="ECO:0000256" key="1">
    <source>
        <dbReference type="ARBA" id="ARBA00004414"/>
    </source>
</evidence>
<dbReference type="AlphaFoldDB" id="A0A1S3IHU7"/>
<dbReference type="GO" id="GO:0031902">
    <property type="term" value="C:late endosome membrane"/>
    <property type="evidence" value="ECO:0007669"/>
    <property type="project" value="UniProtKB-SubCell"/>
</dbReference>
<evidence type="ECO:0000256" key="9">
    <source>
        <dbReference type="SAM" id="Phobius"/>
    </source>
</evidence>
<dbReference type="InterPro" id="IPR037519">
    <property type="entry name" value="LITAF_fam"/>
</dbReference>
<dbReference type="GO" id="GO:0008270">
    <property type="term" value="F:zinc ion binding"/>
    <property type="evidence" value="ECO:0007669"/>
    <property type="project" value="TreeGrafter"/>
</dbReference>
<evidence type="ECO:0000256" key="6">
    <source>
        <dbReference type="ARBA" id="ARBA00022833"/>
    </source>
</evidence>
<comment type="similarity">
    <text evidence="4">Belongs to the CDIP1/LITAF family.</text>
</comment>
<feature type="domain" description="LITAF" evidence="10">
    <location>
        <begin position="59"/>
        <end position="143"/>
    </location>
</feature>
<comment type="subcellular location">
    <subcellularLocation>
        <location evidence="2">Endosome membrane</location>
        <topology evidence="2">Peripheral membrane protein</topology>
    </subcellularLocation>
    <subcellularLocation>
        <location evidence="1">Late endosome membrane</location>
    </subcellularLocation>
    <subcellularLocation>
        <location evidence="3">Lysosome membrane</location>
        <topology evidence="3">Peripheral membrane protein</topology>
        <orientation evidence="3">Cytoplasmic side</orientation>
    </subcellularLocation>
</comment>
<keyword evidence="9" id="KW-1133">Transmembrane helix</keyword>
<evidence type="ECO:0000256" key="8">
    <source>
        <dbReference type="SAM" id="MobiDB-lite"/>
    </source>
</evidence>
<sequence>MSEKQNYGTNAPASGNYPAEPPPQYEPPKGAGYPPQQDGYAGYQQGTYPPQAAPVVAQPTTVVYVNAPAFGPNSKQMQCPYCQAHVTTSVEYYSGGATWLVAGITLFVGCWLGCCLIPFCIQDLKDARHFCPNCNRTLGTYHRM</sequence>
<dbReference type="SMART" id="SM00714">
    <property type="entry name" value="LITAF"/>
    <property type="match status" value="1"/>
</dbReference>
<evidence type="ECO:0000256" key="4">
    <source>
        <dbReference type="ARBA" id="ARBA00005975"/>
    </source>
</evidence>
<evidence type="ECO:0000313" key="12">
    <source>
        <dbReference type="RefSeq" id="XP_013397792.1"/>
    </source>
</evidence>
<dbReference type="OrthoDB" id="5599753at2759"/>
<evidence type="ECO:0000313" key="11">
    <source>
        <dbReference type="Proteomes" id="UP000085678"/>
    </source>
</evidence>
<proteinExistence type="inferred from homology"/>
<accession>A0A1S3IHU7</accession>
<dbReference type="KEGG" id="lak:106164438"/>
<dbReference type="OMA" id="SCQANVG"/>
<evidence type="ECO:0000256" key="7">
    <source>
        <dbReference type="ARBA" id="ARBA00023136"/>
    </source>
</evidence>
<evidence type="ECO:0000259" key="10">
    <source>
        <dbReference type="PROSITE" id="PS51837"/>
    </source>
</evidence>
<feature type="transmembrane region" description="Helical" evidence="9">
    <location>
        <begin position="99"/>
        <end position="121"/>
    </location>
</feature>
<dbReference type="GeneID" id="106164438"/>
<dbReference type="FunCoup" id="A0A1S3IHU7">
    <property type="interactions" value="21"/>
</dbReference>
<evidence type="ECO:0000256" key="2">
    <source>
        <dbReference type="ARBA" id="ARBA00004481"/>
    </source>
</evidence>
<keyword evidence="11" id="KW-1185">Reference proteome</keyword>
<dbReference type="PROSITE" id="PS51837">
    <property type="entry name" value="LITAF"/>
    <property type="match status" value="1"/>
</dbReference>
<protein>
    <submittedName>
        <fullName evidence="12">Lipopolysaccharide-induced tumor necrosis factor-alpha factor homolog</fullName>
    </submittedName>
</protein>
<reference evidence="12" key="1">
    <citation type="submission" date="2025-08" db="UniProtKB">
        <authorList>
            <consortium name="RefSeq"/>
        </authorList>
    </citation>
    <scope>IDENTIFICATION</scope>
    <source>
        <tissue evidence="12">Gonads</tissue>
    </source>
</reference>
<keyword evidence="9" id="KW-0812">Transmembrane</keyword>
<feature type="compositionally biased region" description="Polar residues" evidence="8">
    <location>
        <begin position="1"/>
        <end position="13"/>
    </location>
</feature>
<dbReference type="STRING" id="7574.A0A1S3IHU7"/>
<name>A0A1S3IHU7_LINAN</name>
<dbReference type="Proteomes" id="UP000085678">
    <property type="component" value="Unplaced"/>
</dbReference>
<keyword evidence="5" id="KW-0479">Metal-binding</keyword>
<keyword evidence="7 9" id="KW-0472">Membrane</keyword>
<evidence type="ECO:0000256" key="5">
    <source>
        <dbReference type="ARBA" id="ARBA00022723"/>
    </source>
</evidence>
<dbReference type="Pfam" id="PF10601">
    <property type="entry name" value="zf-LITAF-like"/>
    <property type="match status" value="1"/>
</dbReference>
<gene>
    <name evidence="12" type="primary">LOC106164438</name>
</gene>
<dbReference type="PANTHER" id="PTHR23292:SF6">
    <property type="entry name" value="FI16602P1-RELATED"/>
    <property type="match status" value="1"/>
</dbReference>
<dbReference type="InterPro" id="IPR006629">
    <property type="entry name" value="LITAF"/>
</dbReference>
<organism evidence="11 12">
    <name type="scientific">Lingula anatina</name>
    <name type="common">Brachiopod</name>
    <name type="synonym">Lingula unguis</name>
    <dbReference type="NCBI Taxonomy" id="7574"/>
    <lineage>
        <taxon>Eukaryota</taxon>
        <taxon>Metazoa</taxon>
        <taxon>Spiralia</taxon>
        <taxon>Lophotrochozoa</taxon>
        <taxon>Brachiopoda</taxon>
        <taxon>Linguliformea</taxon>
        <taxon>Lingulata</taxon>
        <taxon>Lingulida</taxon>
        <taxon>Linguloidea</taxon>
        <taxon>Lingulidae</taxon>
        <taxon>Lingula</taxon>
    </lineage>
</organism>